<proteinExistence type="predicted"/>
<dbReference type="KEGG" id="ptm:GSPATT00002466001"/>
<evidence type="ECO:0000313" key="4">
    <source>
        <dbReference type="Proteomes" id="UP000000600"/>
    </source>
</evidence>
<feature type="signal peptide" evidence="2">
    <location>
        <begin position="1"/>
        <end position="21"/>
    </location>
</feature>
<name>A0DH20_PARTE</name>
<dbReference type="Proteomes" id="UP000000600">
    <property type="component" value="Unassembled WGS sequence"/>
</dbReference>
<sequence length="964" mass="110374">MKKSSLILLLFLICSLQGKSGQNGILAQQFLELQSGVKLQSLEELNNLDTSSLDCSPGLSQVSKSMEAWQEILSNPDQIDNDIDNLRKLKVAVSDYRKSEGEKTTLLQYHSTKGSFAFVQLRQSERDGLLQQWRQYGQNILDGQLNLLDAASTKEDADECCDKIEDLINKLLSEREQIKEQCKQPSITINIINSKSTDVQKRVESCSKDGIIINTDDDKKIIIRPGDGSAPESEEEPVSASALVSSSDSEDDEDTVNKKQPSDYTNDKPIRTAEVDNEEEEGTEDLVEYGYGYWARFMLAYPKFMPKGKDAPWYFVSRLSSNKNTDNINMGDRLLAIWLGKGYYHFTTCDKPQNQPNIAKNVDYPENLDGVWTYIYYSYSSEKKKAVAYIKFGENDFKKVEHEVTHPTTKFVRFTVGGTDEKRYPGFNGLLSAIYFSAKRGVFIDNDEDIQAKLQSMKKIPKDFIPDIVTYKVTTNPITRKPEDREVHQIVGTTSTPKFPHEYGISGWFKWTPTDKQQDWHNIFRVQIQTPSTDKFLGDRTLSAWVGKQDGGIIHLPTYTLTDLEGNGNANLFKNVPHKNRHNQWFFVYFGYSRPQQKAKAYIRWTDSEDHQEYENVRHFTVPKYYIFVGKDKHFPGFSGDVALVAFNIGEGAFRPGNDFKAKNDAFNAVVGQKQLLGKQPDGKVKEKEDEDDDDGITTPSSTDDNKPKIDETKESEEELVEYGYGFWARFLSAYPVRLLNGKNAPWYFVSRLTSNQNYGNIAMGDRTLATWLGQGYYHFTTCDKKSNNPNVIQNINYPNDIEGVWTYIYYSYSAQENKAIAFIKYGDLEPRSIIHNVNHPTTKYVRFILGGKDSNRYPGFNGLFSQIVFSAKEGAFLDTLDDFKDHISRTIIPVHDLDRLYKHELVEDTISRKVNENPIYDELGGGAQKFPHEYAISGWFKWEQTQQQVWHNVFRVQINKTIY</sequence>
<dbReference type="RefSeq" id="XP_001449734.1">
    <property type="nucleotide sequence ID" value="XM_001449697.1"/>
</dbReference>
<dbReference type="AlphaFoldDB" id="A0DH20"/>
<dbReference type="EMBL" id="CT868429">
    <property type="protein sequence ID" value="CAK82337.1"/>
    <property type="molecule type" value="Genomic_DNA"/>
</dbReference>
<dbReference type="HOGENOM" id="CLU_307054_0_0_1"/>
<protein>
    <submittedName>
        <fullName evidence="3">Uncharacterized protein</fullName>
    </submittedName>
</protein>
<dbReference type="InParanoid" id="A0DH20"/>
<feature type="compositionally biased region" description="Basic and acidic residues" evidence="1">
    <location>
        <begin position="255"/>
        <end position="274"/>
    </location>
</feature>
<dbReference type="PANTHER" id="PTHR13354">
    <property type="entry name" value="ROUND SPERMATID BASIC PROTEIN 1"/>
    <property type="match status" value="1"/>
</dbReference>
<dbReference type="STRING" id="5888.A0DH20"/>
<organism evidence="3 4">
    <name type="scientific">Paramecium tetraurelia</name>
    <dbReference type="NCBI Taxonomy" id="5888"/>
    <lineage>
        <taxon>Eukaryota</taxon>
        <taxon>Sar</taxon>
        <taxon>Alveolata</taxon>
        <taxon>Ciliophora</taxon>
        <taxon>Intramacronucleata</taxon>
        <taxon>Oligohymenophorea</taxon>
        <taxon>Peniculida</taxon>
        <taxon>Parameciidae</taxon>
        <taxon>Paramecium</taxon>
    </lineage>
</organism>
<gene>
    <name evidence="3" type="ORF">GSPATT00002466001</name>
</gene>
<accession>A0DH20</accession>
<reference evidence="3 4" key="1">
    <citation type="journal article" date="2006" name="Nature">
        <title>Global trends of whole-genome duplications revealed by the ciliate Paramecium tetraurelia.</title>
        <authorList>
            <consortium name="Genoscope"/>
            <person name="Aury J.-M."/>
            <person name="Jaillon O."/>
            <person name="Duret L."/>
            <person name="Noel B."/>
            <person name="Jubin C."/>
            <person name="Porcel B.M."/>
            <person name="Segurens B."/>
            <person name="Daubin V."/>
            <person name="Anthouard V."/>
            <person name="Aiach N."/>
            <person name="Arnaiz O."/>
            <person name="Billaut A."/>
            <person name="Beisson J."/>
            <person name="Blanc I."/>
            <person name="Bouhouche K."/>
            <person name="Camara F."/>
            <person name="Duharcourt S."/>
            <person name="Guigo R."/>
            <person name="Gogendeau D."/>
            <person name="Katinka M."/>
            <person name="Keller A.-M."/>
            <person name="Kissmehl R."/>
            <person name="Klotz C."/>
            <person name="Koll F."/>
            <person name="Le Moue A."/>
            <person name="Lepere C."/>
            <person name="Malinsky S."/>
            <person name="Nowacki M."/>
            <person name="Nowak J.K."/>
            <person name="Plattner H."/>
            <person name="Poulain J."/>
            <person name="Ruiz F."/>
            <person name="Serrano V."/>
            <person name="Zagulski M."/>
            <person name="Dessen P."/>
            <person name="Betermier M."/>
            <person name="Weissenbach J."/>
            <person name="Scarpelli C."/>
            <person name="Schachter V."/>
            <person name="Sperling L."/>
            <person name="Meyer E."/>
            <person name="Cohen J."/>
            <person name="Wincker P."/>
        </authorList>
    </citation>
    <scope>NUCLEOTIDE SEQUENCE [LARGE SCALE GENOMIC DNA]</scope>
    <source>
        <strain evidence="3 4">Stock d4-2</strain>
    </source>
</reference>
<evidence type="ECO:0000256" key="1">
    <source>
        <dbReference type="SAM" id="MobiDB-lite"/>
    </source>
</evidence>
<dbReference type="PANTHER" id="PTHR13354:SF11">
    <property type="entry name" value="LYSINE-SPECIFIC DEMETHYLASE 9"/>
    <property type="match status" value="1"/>
</dbReference>
<feature type="region of interest" description="Disordered" evidence="1">
    <location>
        <begin position="222"/>
        <end position="283"/>
    </location>
</feature>
<feature type="chain" id="PRO_5002623816" evidence="2">
    <location>
        <begin position="22"/>
        <end position="964"/>
    </location>
</feature>
<dbReference type="GO" id="GO:0005634">
    <property type="term" value="C:nucleus"/>
    <property type="evidence" value="ECO:0000318"/>
    <property type="project" value="GO_Central"/>
</dbReference>
<evidence type="ECO:0000256" key="2">
    <source>
        <dbReference type="SAM" id="SignalP"/>
    </source>
</evidence>
<dbReference type="InterPro" id="IPR026306">
    <property type="entry name" value="RSBN1/Dpy-2/CEP530"/>
</dbReference>
<feature type="compositionally biased region" description="Low complexity" evidence="1">
    <location>
        <begin position="238"/>
        <end position="247"/>
    </location>
</feature>
<dbReference type="GeneID" id="5035519"/>
<keyword evidence="2" id="KW-0732">Signal</keyword>
<feature type="region of interest" description="Disordered" evidence="1">
    <location>
        <begin position="678"/>
        <end position="715"/>
    </location>
</feature>
<feature type="compositionally biased region" description="Basic and acidic residues" evidence="1">
    <location>
        <begin position="704"/>
        <end position="713"/>
    </location>
</feature>
<evidence type="ECO:0000313" key="3">
    <source>
        <dbReference type="EMBL" id="CAK82337.1"/>
    </source>
</evidence>
<dbReference type="OrthoDB" id="285236at2759"/>
<keyword evidence="4" id="KW-1185">Reference proteome</keyword>